<accession>A0A1H2E759</accession>
<keyword evidence="6 11" id="KW-0812">Transmembrane</keyword>
<evidence type="ECO:0000313" key="15">
    <source>
        <dbReference type="Proteomes" id="UP000243232"/>
    </source>
</evidence>
<dbReference type="InterPro" id="IPR003594">
    <property type="entry name" value="HATPase_dom"/>
</dbReference>
<dbReference type="PANTHER" id="PTHR45436:SF16">
    <property type="entry name" value="HISTIDINE KINASE"/>
    <property type="match status" value="1"/>
</dbReference>
<reference evidence="15" key="1">
    <citation type="submission" date="2016-10" db="EMBL/GenBank/DDBJ databases">
        <authorList>
            <person name="Varghese N."/>
            <person name="Submissions S."/>
        </authorList>
    </citation>
    <scope>NUCLEOTIDE SEQUENCE [LARGE SCALE GENOMIC DNA]</scope>
    <source>
        <strain evidence="15">DSM 17875</strain>
    </source>
</reference>
<evidence type="ECO:0000256" key="3">
    <source>
        <dbReference type="ARBA" id="ARBA00012438"/>
    </source>
</evidence>
<dbReference type="Gene3D" id="6.10.340.10">
    <property type="match status" value="1"/>
</dbReference>
<dbReference type="InterPro" id="IPR050428">
    <property type="entry name" value="TCS_sensor_his_kinase"/>
</dbReference>
<dbReference type="SUPFAM" id="SSF47384">
    <property type="entry name" value="Homodimeric domain of signal transducing histidine kinase"/>
    <property type="match status" value="1"/>
</dbReference>
<dbReference type="GO" id="GO:0005886">
    <property type="term" value="C:plasma membrane"/>
    <property type="evidence" value="ECO:0007669"/>
    <property type="project" value="TreeGrafter"/>
</dbReference>
<dbReference type="Pfam" id="PF00512">
    <property type="entry name" value="HisKA"/>
    <property type="match status" value="1"/>
</dbReference>
<feature type="transmembrane region" description="Helical" evidence="11">
    <location>
        <begin position="132"/>
        <end position="155"/>
    </location>
</feature>
<feature type="domain" description="HAMP" evidence="13">
    <location>
        <begin position="156"/>
        <end position="210"/>
    </location>
</feature>
<keyword evidence="10 11" id="KW-0472">Membrane</keyword>
<dbReference type="EMBL" id="LT629785">
    <property type="protein sequence ID" value="SDT91012.1"/>
    <property type="molecule type" value="Genomic_DNA"/>
</dbReference>
<dbReference type="SMART" id="SM00388">
    <property type="entry name" value="HisKA"/>
    <property type="match status" value="1"/>
</dbReference>
<dbReference type="Pfam" id="PF00672">
    <property type="entry name" value="HAMP"/>
    <property type="match status" value="1"/>
</dbReference>
<evidence type="ECO:0000259" key="12">
    <source>
        <dbReference type="PROSITE" id="PS50109"/>
    </source>
</evidence>
<dbReference type="InterPro" id="IPR036890">
    <property type="entry name" value="HATPase_C_sf"/>
</dbReference>
<evidence type="ECO:0000256" key="11">
    <source>
        <dbReference type="SAM" id="Phobius"/>
    </source>
</evidence>
<dbReference type="Pfam" id="PF02518">
    <property type="entry name" value="HATPase_c"/>
    <property type="match status" value="1"/>
</dbReference>
<evidence type="ECO:0000256" key="7">
    <source>
        <dbReference type="ARBA" id="ARBA00022777"/>
    </source>
</evidence>
<dbReference type="SMART" id="SM00387">
    <property type="entry name" value="HATPase_c"/>
    <property type="match status" value="1"/>
</dbReference>
<dbReference type="OrthoDB" id="9121563at2"/>
<keyword evidence="9" id="KW-0902">Two-component regulatory system</keyword>
<proteinExistence type="predicted"/>
<sequence>MRFKRSLARRIVIAFFGMTVVVAGVFALGIVGTVYMLEGSLIADDLGSELDGLLRMETMEEWRLKPTPDQLFYYSDGHGELAMPEDLAGFSPGFHEVFRGRLSYHMVVREVDGRRYYLLQDQSDFEDRENQLFLVVLSGFVLSSLLAGLLGWLLARRVLEPLGRLAGQVRNREQLLNVTPSLALDYAKDEVGELAAAFDYAMEQLHNALGRERMFTSDVSHELRTPLMVISTSCELLEEQPGLPPQTLQQVHRIARASAEMKELAETFLLLARAEHGRPDVCAQKSLRAVADDQVQVWREQIEGKGLSFVYLADCQPDGIFDEVFLRTIMVNLLRNALHYTMSGTITLELDATGFSVSDTGKGIPSELRAEVFQPFVRHTDVEQGSGVGLSLVRRICLLQGWKIDLTAVQPQGCRFAITLQPA</sequence>
<comment type="catalytic activity">
    <reaction evidence="1">
        <text>ATP + protein L-histidine = ADP + protein N-phospho-L-histidine.</text>
        <dbReference type="EC" id="2.7.13.3"/>
    </reaction>
</comment>
<dbReference type="RefSeq" id="WP_090192916.1">
    <property type="nucleotide sequence ID" value="NZ_LT629785.1"/>
</dbReference>
<dbReference type="EC" id="2.7.13.3" evidence="3"/>
<keyword evidence="7 14" id="KW-0418">Kinase</keyword>
<dbReference type="Gene3D" id="3.30.565.10">
    <property type="entry name" value="Histidine kinase-like ATPase, C-terminal domain"/>
    <property type="match status" value="1"/>
</dbReference>
<dbReference type="Proteomes" id="UP000243232">
    <property type="component" value="Chromosome I"/>
</dbReference>
<evidence type="ECO:0000256" key="2">
    <source>
        <dbReference type="ARBA" id="ARBA00004370"/>
    </source>
</evidence>
<feature type="domain" description="Histidine kinase" evidence="12">
    <location>
        <begin position="218"/>
        <end position="423"/>
    </location>
</feature>
<evidence type="ECO:0000256" key="8">
    <source>
        <dbReference type="ARBA" id="ARBA00022989"/>
    </source>
</evidence>
<dbReference type="PRINTS" id="PR00344">
    <property type="entry name" value="BCTRLSENSOR"/>
</dbReference>
<evidence type="ECO:0000256" key="4">
    <source>
        <dbReference type="ARBA" id="ARBA00022553"/>
    </source>
</evidence>
<evidence type="ECO:0000256" key="5">
    <source>
        <dbReference type="ARBA" id="ARBA00022679"/>
    </source>
</evidence>
<organism evidence="14 15">
    <name type="scientific">Pseudomonas pohangensis</name>
    <dbReference type="NCBI Taxonomy" id="364197"/>
    <lineage>
        <taxon>Bacteria</taxon>
        <taxon>Pseudomonadati</taxon>
        <taxon>Pseudomonadota</taxon>
        <taxon>Gammaproteobacteria</taxon>
        <taxon>Pseudomonadales</taxon>
        <taxon>Pseudomonadaceae</taxon>
        <taxon>Pseudomonas</taxon>
    </lineage>
</organism>
<dbReference type="InterPro" id="IPR003661">
    <property type="entry name" value="HisK_dim/P_dom"/>
</dbReference>
<evidence type="ECO:0000256" key="10">
    <source>
        <dbReference type="ARBA" id="ARBA00023136"/>
    </source>
</evidence>
<feature type="transmembrane region" description="Helical" evidence="11">
    <location>
        <begin position="12"/>
        <end position="37"/>
    </location>
</feature>
<dbReference type="InterPro" id="IPR004358">
    <property type="entry name" value="Sig_transdc_His_kin-like_C"/>
</dbReference>
<protein>
    <recommendedName>
        <fullName evidence="3">histidine kinase</fullName>
        <ecNumber evidence="3">2.7.13.3</ecNumber>
    </recommendedName>
</protein>
<gene>
    <name evidence="14" type="ORF">SAMN05216296_0480</name>
</gene>
<evidence type="ECO:0000256" key="1">
    <source>
        <dbReference type="ARBA" id="ARBA00000085"/>
    </source>
</evidence>
<dbReference type="InterPro" id="IPR005467">
    <property type="entry name" value="His_kinase_dom"/>
</dbReference>
<keyword evidence="8 11" id="KW-1133">Transmembrane helix</keyword>
<dbReference type="SUPFAM" id="SSF55874">
    <property type="entry name" value="ATPase domain of HSP90 chaperone/DNA topoisomerase II/histidine kinase"/>
    <property type="match status" value="1"/>
</dbReference>
<dbReference type="CDD" id="cd00082">
    <property type="entry name" value="HisKA"/>
    <property type="match status" value="1"/>
</dbReference>
<dbReference type="GO" id="GO:0000155">
    <property type="term" value="F:phosphorelay sensor kinase activity"/>
    <property type="evidence" value="ECO:0007669"/>
    <property type="project" value="InterPro"/>
</dbReference>
<dbReference type="SMART" id="SM00304">
    <property type="entry name" value="HAMP"/>
    <property type="match status" value="1"/>
</dbReference>
<dbReference type="AlphaFoldDB" id="A0A1H2E759"/>
<evidence type="ECO:0000256" key="6">
    <source>
        <dbReference type="ARBA" id="ARBA00022692"/>
    </source>
</evidence>
<keyword evidence="15" id="KW-1185">Reference proteome</keyword>
<dbReference type="InterPro" id="IPR003660">
    <property type="entry name" value="HAMP_dom"/>
</dbReference>
<dbReference type="PROSITE" id="PS50109">
    <property type="entry name" value="HIS_KIN"/>
    <property type="match status" value="1"/>
</dbReference>
<dbReference type="PROSITE" id="PS50885">
    <property type="entry name" value="HAMP"/>
    <property type="match status" value="1"/>
</dbReference>
<keyword evidence="4" id="KW-0597">Phosphoprotein</keyword>
<comment type="subcellular location">
    <subcellularLocation>
        <location evidence="2">Membrane</location>
    </subcellularLocation>
</comment>
<dbReference type="InterPro" id="IPR036097">
    <property type="entry name" value="HisK_dim/P_sf"/>
</dbReference>
<evidence type="ECO:0000259" key="13">
    <source>
        <dbReference type="PROSITE" id="PS50885"/>
    </source>
</evidence>
<dbReference type="Gene3D" id="1.10.287.130">
    <property type="match status" value="1"/>
</dbReference>
<name>A0A1H2E759_9PSED</name>
<evidence type="ECO:0000313" key="14">
    <source>
        <dbReference type="EMBL" id="SDT91012.1"/>
    </source>
</evidence>
<keyword evidence="5" id="KW-0808">Transferase</keyword>
<dbReference type="PANTHER" id="PTHR45436">
    <property type="entry name" value="SENSOR HISTIDINE KINASE YKOH"/>
    <property type="match status" value="1"/>
</dbReference>
<evidence type="ECO:0000256" key="9">
    <source>
        <dbReference type="ARBA" id="ARBA00023012"/>
    </source>
</evidence>
<dbReference type="STRING" id="364197.SAMN05216296_0480"/>